<accession>K3UCH2</accession>
<comment type="caution">
    <text evidence="2">The sequence shown here is derived from an EMBL/GenBank/DDBJ whole genome shotgun (WGS) entry which is preliminary data.</text>
</comment>
<evidence type="ECO:0000313" key="2">
    <source>
        <dbReference type="EMBL" id="EKJ69156.1"/>
    </source>
</evidence>
<dbReference type="AlphaFoldDB" id="K3UCH2"/>
<keyword evidence="3" id="KW-1185">Reference proteome</keyword>
<reference evidence="2 3" key="1">
    <citation type="journal article" date="2012" name="PLoS Pathog.">
        <title>Comparative pathogenomics reveals horizontally acquired novel virulence genes in fungi infecting cereal hosts.</title>
        <authorList>
            <person name="Gardiner D.M."/>
            <person name="McDonald M.C."/>
            <person name="Covarelli L."/>
            <person name="Solomon P.S."/>
            <person name="Rusu A.G."/>
            <person name="Marshall M."/>
            <person name="Kazan K."/>
            <person name="Chakraborty S."/>
            <person name="McDonald B.A."/>
            <person name="Manners J.M."/>
        </authorList>
    </citation>
    <scope>NUCLEOTIDE SEQUENCE [LARGE SCALE GENOMIC DNA]</scope>
    <source>
        <strain evidence="2 3">CS3096</strain>
    </source>
</reference>
<organism evidence="2 3">
    <name type="scientific">Fusarium pseudograminearum (strain CS3096)</name>
    <name type="common">Wheat and barley crown-rot fungus</name>
    <dbReference type="NCBI Taxonomy" id="1028729"/>
    <lineage>
        <taxon>Eukaryota</taxon>
        <taxon>Fungi</taxon>
        <taxon>Dikarya</taxon>
        <taxon>Ascomycota</taxon>
        <taxon>Pezizomycotina</taxon>
        <taxon>Sordariomycetes</taxon>
        <taxon>Hypocreomycetidae</taxon>
        <taxon>Hypocreales</taxon>
        <taxon>Nectriaceae</taxon>
        <taxon>Fusarium</taxon>
    </lineage>
</organism>
<dbReference type="Proteomes" id="UP000007978">
    <property type="component" value="Chromosome 1"/>
</dbReference>
<dbReference type="eggNOG" id="ENOG502SV4P">
    <property type="taxonomic scope" value="Eukaryota"/>
</dbReference>
<dbReference type="RefSeq" id="XP_009262072.1">
    <property type="nucleotide sequence ID" value="XM_009263797.1"/>
</dbReference>
<dbReference type="HOGENOM" id="CLU_2250324_0_0_1"/>
<name>K3UCH2_FUSPC</name>
<dbReference type="EMBL" id="AFNW01000358">
    <property type="protein sequence ID" value="EKJ69156.1"/>
    <property type="molecule type" value="Genomic_DNA"/>
</dbReference>
<feature type="compositionally biased region" description="Polar residues" evidence="1">
    <location>
        <begin position="42"/>
        <end position="55"/>
    </location>
</feature>
<feature type="region of interest" description="Disordered" evidence="1">
    <location>
        <begin position="21"/>
        <end position="62"/>
    </location>
</feature>
<sequence>MLNIGTMPVCDLDLSTLHGYGPSTDFVTSGNHRSGSEDESMESNAEHQSTQSATGSPPEEAQMLEDRLLRHQAKLRCLYSAVDTTSWLRFSRPTQSIRRATAAP</sequence>
<evidence type="ECO:0000313" key="3">
    <source>
        <dbReference type="Proteomes" id="UP000007978"/>
    </source>
</evidence>
<protein>
    <submittedName>
        <fullName evidence="2">Uncharacterized protein</fullName>
    </submittedName>
</protein>
<dbReference type="KEGG" id="fpu:FPSE_10680"/>
<dbReference type="GeneID" id="20369297"/>
<evidence type="ECO:0000256" key="1">
    <source>
        <dbReference type="SAM" id="MobiDB-lite"/>
    </source>
</evidence>
<gene>
    <name evidence="2" type="ORF">FPSE_10680</name>
</gene>
<proteinExistence type="predicted"/>